<dbReference type="GO" id="GO:0003729">
    <property type="term" value="F:mRNA binding"/>
    <property type="evidence" value="ECO:0007669"/>
    <property type="project" value="TreeGrafter"/>
</dbReference>
<sequence>MAEELKETREEFEKELEASLEKAETNESATWAHLEQMKEDETILPLTVGGVVKGGVIVYVEGIRGFIPASLLSTSYVEDLNVWLQKDVEAKIITVEEENQRLVLSAKAAAREREKQEKEKKIAQLKTGTVVEGTVENLMPYGAFVDIGDGISGLVHISQMSRKRVKSPEEVVKEGQKVTVKIIKVADGKVSLSMKAIEEDAEAAEKAKEVGVEYTEEAAGTSLGDLLANIKL</sequence>
<dbReference type="PANTHER" id="PTHR10724:SF7">
    <property type="entry name" value="SMALL RIBOSOMAL SUBUNIT PROTEIN BS1C"/>
    <property type="match status" value="1"/>
</dbReference>
<feature type="coiled-coil region" evidence="4">
    <location>
        <begin position="99"/>
        <end position="128"/>
    </location>
</feature>
<dbReference type="InterPro" id="IPR035104">
    <property type="entry name" value="Ribosomal_protein_S1-like"/>
</dbReference>
<keyword evidence="3" id="KW-0687">Ribonucleoprotein</keyword>
<dbReference type="InterPro" id="IPR012340">
    <property type="entry name" value="NA-bd_OB-fold"/>
</dbReference>
<feature type="domain" description="S1 motif" evidence="5">
    <location>
        <begin position="41"/>
        <end position="107"/>
    </location>
</feature>
<accession>A0A916QBP1</accession>
<reference evidence="6" key="1">
    <citation type="submission" date="2020-06" db="EMBL/GenBank/DDBJ databases">
        <title>Characterization of fructooligosaccharide metabolism and fructooligosaccharide-degrading enzymes in human commensal butyrate producers.</title>
        <authorList>
            <person name="Tanno H."/>
            <person name="Fujii T."/>
            <person name="Hirano K."/>
            <person name="Maeno S."/>
            <person name="Tonozuka T."/>
            <person name="Sakamoto M."/>
            <person name="Ohkuma M."/>
            <person name="Tochio T."/>
            <person name="Endo A."/>
        </authorList>
    </citation>
    <scope>NUCLEOTIDE SEQUENCE</scope>
    <source>
        <strain evidence="6">JCM 17466</strain>
    </source>
</reference>
<name>A0A916QBP1_9FIRM</name>
<evidence type="ECO:0000256" key="1">
    <source>
        <dbReference type="ARBA" id="ARBA00006767"/>
    </source>
</evidence>
<dbReference type="PROSITE" id="PS50126">
    <property type="entry name" value="S1"/>
    <property type="match status" value="2"/>
</dbReference>
<dbReference type="InterPro" id="IPR003029">
    <property type="entry name" value="S1_domain"/>
</dbReference>
<dbReference type="GO" id="GO:0005840">
    <property type="term" value="C:ribosome"/>
    <property type="evidence" value="ECO:0007669"/>
    <property type="project" value="UniProtKB-KW"/>
</dbReference>
<dbReference type="AlphaFoldDB" id="A0A916QBP1"/>
<dbReference type="EMBL" id="BLYI01000043">
    <property type="protein sequence ID" value="GFO85683.1"/>
    <property type="molecule type" value="Genomic_DNA"/>
</dbReference>
<dbReference type="GO" id="GO:0006412">
    <property type="term" value="P:translation"/>
    <property type="evidence" value="ECO:0007669"/>
    <property type="project" value="TreeGrafter"/>
</dbReference>
<dbReference type="PRINTS" id="PR00681">
    <property type="entry name" value="RIBOSOMALS1"/>
</dbReference>
<evidence type="ECO:0000313" key="6">
    <source>
        <dbReference type="EMBL" id="GFO85683.1"/>
    </source>
</evidence>
<dbReference type="InterPro" id="IPR050437">
    <property type="entry name" value="Ribos_protein_bS1-like"/>
</dbReference>
<comment type="caution">
    <text evidence="6">The sequence shown here is derived from an EMBL/GenBank/DDBJ whole genome shotgun (WGS) entry which is preliminary data.</text>
</comment>
<dbReference type="CDD" id="cd04465">
    <property type="entry name" value="S1_RPS1_repeat_ec2_hs2"/>
    <property type="match status" value="1"/>
</dbReference>
<dbReference type="RefSeq" id="WP_201311379.1">
    <property type="nucleotide sequence ID" value="NZ_BLYI01000043.1"/>
</dbReference>
<dbReference type="GO" id="GO:0003735">
    <property type="term" value="F:structural constituent of ribosome"/>
    <property type="evidence" value="ECO:0007669"/>
    <property type="project" value="TreeGrafter"/>
</dbReference>
<dbReference type="Proteomes" id="UP000613208">
    <property type="component" value="Unassembled WGS sequence"/>
</dbReference>
<feature type="coiled-coil region" evidence="4">
    <location>
        <begin position="2"/>
        <end position="29"/>
    </location>
</feature>
<evidence type="ECO:0000313" key="7">
    <source>
        <dbReference type="Proteomes" id="UP000613208"/>
    </source>
</evidence>
<keyword evidence="4" id="KW-0175">Coiled coil</keyword>
<dbReference type="PANTHER" id="PTHR10724">
    <property type="entry name" value="30S RIBOSOMAL PROTEIN S1"/>
    <property type="match status" value="1"/>
</dbReference>
<dbReference type="GO" id="GO:1990904">
    <property type="term" value="C:ribonucleoprotein complex"/>
    <property type="evidence" value="ECO:0007669"/>
    <property type="project" value="UniProtKB-KW"/>
</dbReference>
<keyword evidence="2" id="KW-0689">Ribosomal protein</keyword>
<comment type="similarity">
    <text evidence="1">Belongs to the bacterial ribosomal protein bS1 family.</text>
</comment>
<dbReference type="SMART" id="SM00316">
    <property type="entry name" value="S1"/>
    <property type="match status" value="2"/>
</dbReference>
<dbReference type="FunFam" id="2.40.50.140:FF:000051">
    <property type="entry name" value="RNA-binding transcriptional accessory protein"/>
    <property type="match status" value="1"/>
</dbReference>
<proteinExistence type="inferred from homology"/>
<evidence type="ECO:0000256" key="3">
    <source>
        <dbReference type="ARBA" id="ARBA00023274"/>
    </source>
</evidence>
<dbReference type="Gene3D" id="2.40.50.140">
    <property type="entry name" value="Nucleic acid-binding proteins"/>
    <property type="match status" value="2"/>
</dbReference>
<keyword evidence="7" id="KW-1185">Reference proteome</keyword>
<dbReference type="SUPFAM" id="SSF50249">
    <property type="entry name" value="Nucleic acid-binding proteins"/>
    <property type="match status" value="2"/>
</dbReference>
<gene>
    <name evidence="6" type="ORF">ANBU17_20300</name>
</gene>
<organism evidence="6 7">
    <name type="scientific">Anaerostipes butyraticus</name>
    <dbReference type="NCBI Taxonomy" id="645466"/>
    <lineage>
        <taxon>Bacteria</taxon>
        <taxon>Bacillati</taxon>
        <taxon>Bacillota</taxon>
        <taxon>Clostridia</taxon>
        <taxon>Lachnospirales</taxon>
        <taxon>Lachnospiraceae</taxon>
        <taxon>Anaerostipes</taxon>
    </lineage>
</organism>
<dbReference type="GO" id="GO:0005737">
    <property type="term" value="C:cytoplasm"/>
    <property type="evidence" value="ECO:0007669"/>
    <property type="project" value="UniProtKB-ARBA"/>
</dbReference>
<protein>
    <recommendedName>
        <fullName evidence="5">S1 motif domain-containing protein</fullName>
    </recommendedName>
</protein>
<evidence type="ECO:0000256" key="4">
    <source>
        <dbReference type="SAM" id="Coils"/>
    </source>
</evidence>
<dbReference type="Pfam" id="PF00575">
    <property type="entry name" value="S1"/>
    <property type="match status" value="2"/>
</dbReference>
<evidence type="ECO:0000259" key="5">
    <source>
        <dbReference type="PROSITE" id="PS50126"/>
    </source>
</evidence>
<feature type="domain" description="S1 motif" evidence="5">
    <location>
        <begin position="128"/>
        <end position="195"/>
    </location>
</feature>
<evidence type="ECO:0000256" key="2">
    <source>
        <dbReference type="ARBA" id="ARBA00022980"/>
    </source>
</evidence>